<evidence type="ECO:0000259" key="1">
    <source>
        <dbReference type="Pfam" id="PF12146"/>
    </source>
</evidence>
<sequence length="283" mass="31889">MDFVTRGNRLHYRRWWVEKALGVVVISHGLGEHSGRYRHLARYLNCAGFSVYALDHYGHGLSDGKRGHIDDFALYSEDLHQFIRLVKKANTGKDGAGRSLHLLGHSMGGVIACGCAIRFGGIDSLILSAPGIRGHNEPRGLELWLLRHLVKLAPSLTLPNRVDPRWLSRDQSVVDDYRNDDLVHGRVSMQWFDTFLREREYLYPRLSQISEPCLLLLPDGDRIVDSAASRDWLGRLGCEAKALHVFPEAYHEVFNEVEEGPGARELLLQHLKSLLPMPEAASG</sequence>
<dbReference type="InterPro" id="IPR029058">
    <property type="entry name" value="AB_hydrolase_fold"/>
</dbReference>
<dbReference type="EMBL" id="JBHSVR010000001">
    <property type="protein sequence ID" value="MFC6635190.1"/>
    <property type="molecule type" value="Genomic_DNA"/>
</dbReference>
<reference evidence="3" key="1">
    <citation type="journal article" date="2019" name="Int. J. Syst. Evol. Microbiol.">
        <title>The Global Catalogue of Microorganisms (GCM) 10K type strain sequencing project: providing services to taxonomists for standard genome sequencing and annotation.</title>
        <authorList>
            <consortium name="The Broad Institute Genomics Platform"/>
            <consortium name="The Broad Institute Genome Sequencing Center for Infectious Disease"/>
            <person name="Wu L."/>
            <person name="Ma J."/>
        </authorList>
    </citation>
    <scope>NUCLEOTIDE SEQUENCE [LARGE SCALE GENOMIC DNA]</scope>
    <source>
        <strain evidence="3">CGMCC 1.13718</strain>
    </source>
</reference>
<dbReference type="InterPro" id="IPR051044">
    <property type="entry name" value="MAG_DAG_Lipase"/>
</dbReference>
<dbReference type="SUPFAM" id="SSF53474">
    <property type="entry name" value="alpha/beta-Hydrolases"/>
    <property type="match status" value="1"/>
</dbReference>
<accession>A0ABW1YSY5</accession>
<protein>
    <submittedName>
        <fullName evidence="2">Alpha/beta hydrolase</fullName>
    </submittedName>
</protein>
<dbReference type="Pfam" id="PF12146">
    <property type="entry name" value="Hydrolase_4"/>
    <property type="match status" value="1"/>
</dbReference>
<feature type="domain" description="Serine aminopeptidase S33" evidence="1">
    <location>
        <begin position="20"/>
        <end position="257"/>
    </location>
</feature>
<dbReference type="Gene3D" id="3.40.50.1820">
    <property type="entry name" value="alpha/beta hydrolase"/>
    <property type="match status" value="1"/>
</dbReference>
<evidence type="ECO:0000313" key="2">
    <source>
        <dbReference type="EMBL" id="MFC6635190.1"/>
    </source>
</evidence>
<organism evidence="2 3">
    <name type="scientific">Microbulbifer taiwanensis</name>
    <dbReference type="NCBI Taxonomy" id="986746"/>
    <lineage>
        <taxon>Bacteria</taxon>
        <taxon>Pseudomonadati</taxon>
        <taxon>Pseudomonadota</taxon>
        <taxon>Gammaproteobacteria</taxon>
        <taxon>Cellvibrionales</taxon>
        <taxon>Microbulbiferaceae</taxon>
        <taxon>Microbulbifer</taxon>
    </lineage>
</organism>
<dbReference type="GO" id="GO:0016787">
    <property type="term" value="F:hydrolase activity"/>
    <property type="evidence" value="ECO:0007669"/>
    <property type="project" value="UniProtKB-KW"/>
</dbReference>
<name>A0ABW1YSY5_9GAMM</name>
<evidence type="ECO:0000313" key="3">
    <source>
        <dbReference type="Proteomes" id="UP001596425"/>
    </source>
</evidence>
<keyword evidence="2" id="KW-0378">Hydrolase</keyword>
<dbReference type="InterPro" id="IPR022742">
    <property type="entry name" value="Hydrolase_4"/>
</dbReference>
<dbReference type="PANTHER" id="PTHR11614">
    <property type="entry name" value="PHOSPHOLIPASE-RELATED"/>
    <property type="match status" value="1"/>
</dbReference>
<proteinExistence type="predicted"/>
<comment type="caution">
    <text evidence="2">The sequence shown here is derived from an EMBL/GenBank/DDBJ whole genome shotgun (WGS) entry which is preliminary data.</text>
</comment>
<dbReference type="Proteomes" id="UP001596425">
    <property type="component" value="Unassembled WGS sequence"/>
</dbReference>
<keyword evidence="3" id="KW-1185">Reference proteome</keyword>
<gene>
    <name evidence="2" type="ORF">ACFQBM_18015</name>
</gene>
<dbReference type="RefSeq" id="WP_193194328.1">
    <property type="nucleotide sequence ID" value="NZ_JACZFR010000058.1"/>
</dbReference>